<organism evidence="3 4">
    <name type="scientific">Blomia tropicalis</name>
    <name type="common">Mite</name>
    <dbReference type="NCBI Taxonomy" id="40697"/>
    <lineage>
        <taxon>Eukaryota</taxon>
        <taxon>Metazoa</taxon>
        <taxon>Ecdysozoa</taxon>
        <taxon>Arthropoda</taxon>
        <taxon>Chelicerata</taxon>
        <taxon>Arachnida</taxon>
        <taxon>Acari</taxon>
        <taxon>Acariformes</taxon>
        <taxon>Sarcoptiformes</taxon>
        <taxon>Astigmata</taxon>
        <taxon>Glycyphagoidea</taxon>
        <taxon>Echimyopodidae</taxon>
        <taxon>Blomia</taxon>
    </lineage>
</organism>
<dbReference type="GO" id="GO:0004741">
    <property type="term" value="F:[pyruvate dehydrogenase (acetyl-transferring)]-phosphatase activity"/>
    <property type="evidence" value="ECO:0007669"/>
    <property type="project" value="TreeGrafter"/>
</dbReference>
<name>A0A9Q0RLT5_BLOTA</name>
<dbReference type="PANTHER" id="PTHR13832:SF792">
    <property type="entry name" value="GM14286P"/>
    <property type="match status" value="1"/>
</dbReference>
<dbReference type="OMA" id="HNYIIRE"/>
<dbReference type="Proteomes" id="UP001142055">
    <property type="component" value="Chromosome 2"/>
</dbReference>
<dbReference type="Pfam" id="PF00481">
    <property type="entry name" value="PP2C"/>
    <property type="match status" value="1"/>
</dbReference>
<evidence type="ECO:0000259" key="2">
    <source>
        <dbReference type="PROSITE" id="PS51746"/>
    </source>
</evidence>
<dbReference type="InterPro" id="IPR001932">
    <property type="entry name" value="PPM-type_phosphatase-like_dom"/>
</dbReference>
<dbReference type="PANTHER" id="PTHR13832">
    <property type="entry name" value="PROTEIN PHOSPHATASE 2C"/>
    <property type="match status" value="1"/>
</dbReference>
<keyword evidence="4" id="KW-1185">Reference proteome</keyword>
<sequence length="814" mass="92115">MLPSLLTKSSASKTSAAAATTALATSVTAPFRVRRCCYSAPLLEQVLRSSSSSNCTTSSMPIVPLKAITFCDDHHNHNSRRCTHHYQPSKNRQMFKMVPRWSQPYINLLLRASRIPPRQFWSTLPSFRNISSSSKNPASKDSPDTQQIFKQNDKIESYFSAIGGLSDSPPPDLTVEQITRILRTNESLIFNIETANENEKFIDTFIDVIDSKPSRKNRKFISRKSSTNSLKQAKDTNSSGHMYSLINNPWVSSIESNQLASNHPIEDRLRIATLNLRSILSQNDENNINQNDNCIAFGVFDGHNGGLCADIVSRRLFHYVAIALKIHELRSQNLSDKVKVNFGKEILQIISTDHTKSPNNVYHNIYIVYEEEIAEKLQERIEDFEWKALEKFAQDELSIQGQSDVSESIRRAFLSCDRDLSHEIQANLLNTNSNVLLHYYLSLAVSGSCATIVVMYNDQAYIASTGDCRAVLGTLKQTEPILPEDPTLEHPSKPIKKKILKSTDLSFEHNAENVSELNRLMSEHPKSEHNYIIRENRLLGNLMPLRAFGDFSFKWSVDTMKQLGLTRAFGSHIIPTHYKTPPYLTAEPEITKLSLDYSKSEDKGSESEILLDRFIILASDGLWEQFESARKVVRAVNRYRQNFRQQIDAFTSANLFRIDPKRANHSSAEDSGSGSDHEHHDESDVESESSINQSVDNEELSLGNIVDRLKQKVTEPPASKFERITTDDDLIEDINCGTFLLRTALSDIGSGKSITGTEQYVPSDEETERFSHHVDQYEQQRGRHAKLVSYLTLPQSVVRNFRDDISLIVIGLKH</sequence>
<feature type="region of interest" description="Disordered" evidence="1">
    <location>
        <begin position="663"/>
        <end position="697"/>
    </location>
</feature>
<dbReference type="Gene3D" id="3.60.40.10">
    <property type="entry name" value="PPM-type phosphatase domain"/>
    <property type="match status" value="1"/>
</dbReference>
<dbReference type="SMART" id="SM00332">
    <property type="entry name" value="PP2Cc"/>
    <property type="match status" value="1"/>
</dbReference>
<accession>A0A9Q0RLT5</accession>
<evidence type="ECO:0000256" key="1">
    <source>
        <dbReference type="SAM" id="MobiDB-lite"/>
    </source>
</evidence>
<evidence type="ECO:0000313" key="3">
    <source>
        <dbReference type="EMBL" id="KAJ6220673.1"/>
    </source>
</evidence>
<dbReference type="InterPro" id="IPR015655">
    <property type="entry name" value="PP2C"/>
</dbReference>
<reference evidence="3" key="1">
    <citation type="submission" date="2022-12" db="EMBL/GenBank/DDBJ databases">
        <title>Genome assemblies of Blomia tropicalis.</title>
        <authorList>
            <person name="Cui Y."/>
        </authorList>
    </citation>
    <scope>NUCLEOTIDE SEQUENCE</scope>
    <source>
        <tissue evidence="3">Adult mites</tissue>
    </source>
</reference>
<dbReference type="GO" id="GO:0005739">
    <property type="term" value="C:mitochondrion"/>
    <property type="evidence" value="ECO:0007669"/>
    <property type="project" value="TreeGrafter"/>
</dbReference>
<evidence type="ECO:0000313" key="4">
    <source>
        <dbReference type="Proteomes" id="UP001142055"/>
    </source>
</evidence>
<proteinExistence type="predicted"/>
<dbReference type="PROSITE" id="PS51746">
    <property type="entry name" value="PPM_2"/>
    <property type="match status" value="1"/>
</dbReference>
<dbReference type="CDD" id="cd00143">
    <property type="entry name" value="PP2Cc"/>
    <property type="match status" value="1"/>
</dbReference>
<dbReference type="InterPro" id="IPR036457">
    <property type="entry name" value="PPM-type-like_dom_sf"/>
</dbReference>
<feature type="domain" description="PPM-type phosphatase" evidence="2">
    <location>
        <begin position="251"/>
        <end position="812"/>
    </location>
</feature>
<comment type="caution">
    <text evidence="3">The sequence shown here is derived from an EMBL/GenBank/DDBJ whole genome shotgun (WGS) entry which is preliminary data.</text>
</comment>
<dbReference type="AlphaFoldDB" id="A0A9Q0RLT5"/>
<protein>
    <recommendedName>
        <fullName evidence="2">PPM-type phosphatase domain-containing protein</fullName>
    </recommendedName>
</protein>
<gene>
    <name evidence="3" type="ORF">RDWZM_006485</name>
</gene>
<dbReference type="EMBL" id="JAPWDV010000002">
    <property type="protein sequence ID" value="KAJ6220673.1"/>
    <property type="molecule type" value="Genomic_DNA"/>
</dbReference>
<dbReference type="SUPFAM" id="SSF81606">
    <property type="entry name" value="PP2C-like"/>
    <property type="match status" value="1"/>
</dbReference>